<protein>
    <submittedName>
        <fullName evidence="6">TetR family transcriptional regulator</fullName>
    </submittedName>
</protein>
<evidence type="ECO:0000259" key="4">
    <source>
        <dbReference type="Pfam" id="PF00440"/>
    </source>
</evidence>
<dbReference type="Gene3D" id="1.10.357.10">
    <property type="entry name" value="Tetracycline Repressor, domain 2"/>
    <property type="match status" value="1"/>
</dbReference>
<keyword evidence="3" id="KW-0804">Transcription</keyword>
<gene>
    <name evidence="6" type="ORF">GE115_17770</name>
</gene>
<reference evidence="6 7" key="1">
    <citation type="submission" date="2019-10" db="EMBL/GenBank/DDBJ databases">
        <authorList>
            <person name="Nie G."/>
            <person name="Ming H."/>
            <person name="Yi B."/>
        </authorList>
    </citation>
    <scope>NUCLEOTIDE SEQUENCE [LARGE SCALE GENOMIC DNA]</scope>
    <source>
        <strain evidence="6 7">CFH 90414</strain>
    </source>
</reference>
<keyword evidence="7" id="KW-1185">Reference proteome</keyword>
<proteinExistence type="predicted"/>
<accession>A0A6I2FGB0</accession>
<dbReference type="GO" id="GO:0003700">
    <property type="term" value="F:DNA-binding transcription factor activity"/>
    <property type="evidence" value="ECO:0007669"/>
    <property type="project" value="TreeGrafter"/>
</dbReference>
<evidence type="ECO:0000256" key="2">
    <source>
        <dbReference type="ARBA" id="ARBA00023125"/>
    </source>
</evidence>
<dbReference type="InterPro" id="IPR036271">
    <property type="entry name" value="Tet_transcr_reg_TetR-rel_C_sf"/>
</dbReference>
<evidence type="ECO:0000313" key="7">
    <source>
        <dbReference type="Proteomes" id="UP000431080"/>
    </source>
</evidence>
<comment type="caution">
    <text evidence="6">The sequence shown here is derived from an EMBL/GenBank/DDBJ whole genome shotgun (WGS) entry which is preliminary data.</text>
</comment>
<sequence length="186" mass="20712">MARNAQEIDRRRDRERRIVDTTRRIAEEEGWAAVTVRRLADEMGFSQPILYRLFPGGRDEIVGRLVLEGYADLTARMTSPDDDLRHLIAGYLEFARSNPAIYEAMASFRTDFAFAAGDTPESLVEGFAVLQRAVGGRDATERTVRAELLWSLLHGVGLLSSNGRLDDALDDARENTIADLFATPPG</sequence>
<evidence type="ECO:0000313" key="6">
    <source>
        <dbReference type="EMBL" id="MRG61710.1"/>
    </source>
</evidence>
<dbReference type="SUPFAM" id="SSF46689">
    <property type="entry name" value="Homeodomain-like"/>
    <property type="match status" value="1"/>
</dbReference>
<evidence type="ECO:0000256" key="1">
    <source>
        <dbReference type="ARBA" id="ARBA00023015"/>
    </source>
</evidence>
<dbReference type="EMBL" id="WJIF01000016">
    <property type="protein sequence ID" value="MRG61710.1"/>
    <property type="molecule type" value="Genomic_DNA"/>
</dbReference>
<organism evidence="6 7">
    <name type="scientific">Agromyces agglutinans</name>
    <dbReference type="NCBI Taxonomy" id="2662258"/>
    <lineage>
        <taxon>Bacteria</taxon>
        <taxon>Bacillati</taxon>
        <taxon>Actinomycetota</taxon>
        <taxon>Actinomycetes</taxon>
        <taxon>Micrococcales</taxon>
        <taxon>Microbacteriaceae</taxon>
        <taxon>Agromyces</taxon>
    </lineage>
</organism>
<evidence type="ECO:0000259" key="5">
    <source>
        <dbReference type="Pfam" id="PF13305"/>
    </source>
</evidence>
<dbReference type="RefSeq" id="WP_153686090.1">
    <property type="nucleotide sequence ID" value="NZ_WJIF01000016.1"/>
</dbReference>
<feature type="domain" description="HTH tetR-type" evidence="4">
    <location>
        <begin position="18"/>
        <end position="61"/>
    </location>
</feature>
<dbReference type="Proteomes" id="UP000431080">
    <property type="component" value="Unassembled WGS sequence"/>
</dbReference>
<evidence type="ECO:0000256" key="3">
    <source>
        <dbReference type="ARBA" id="ARBA00023163"/>
    </source>
</evidence>
<feature type="domain" description="HTH-type transcriptional regulator MT1864/Rv1816-like C-terminal" evidence="5">
    <location>
        <begin position="84"/>
        <end position="174"/>
    </location>
</feature>
<name>A0A6I2FGB0_9MICO</name>
<dbReference type="PANTHER" id="PTHR30055">
    <property type="entry name" value="HTH-TYPE TRANSCRIPTIONAL REGULATOR RUTR"/>
    <property type="match status" value="1"/>
</dbReference>
<dbReference type="InterPro" id="IPR050109">
    <property type="entry name" value="HTH-type_TetR-like_transc_reg"/>
</dbReference>
<dbReference type="InterPro" id="IPR009057">
    <property type="entry name" value="Homeodomain-like_sf"/>
</dbReference>
<dbReference type="InterPro" id="IPR025996">
    <property type="entry name" value="MT1864/Rv1816-like_C"/>
</dbReference>
<keyword evidence="2" id="KW-0238">DNA-binding</keyword>
<dbReference type="InterPro" id="IPR001647">
    <property type="entry name" value="HTH_TetR"/>
</dbReference>
<dbReference type="GO" id="GO:0000976">
    <property type="term" value="F:transcription cis-regulatory region binding"/>
    <property type="evidence" value="ECO:0007669"/>
    <property type="project" value="TreeGrafter"/>
</dbReference>
<dbReference type="Pfam" id="PF00440">
    <property type="entry name" value="TetR_N"/>
    <property type="match status" value="1"/>
</dbReference>
<dbReference type="SUPFAM" id="SSF48498">
    <property type="entry name" value="Tetracyclin repressor-like, C-terminal domain"/>
    <property type="match status" value="1"/>
</dbReference>
<dbReference type="Pfam" id="PF13305">
    <property type="entry name" value="TetR_C_33"/>
    <property type="match status" value="1"/>
</dbReference>
<dbReference type="AlphaFoldDB" id="A0A6I2FGB0"/>
<dbReference type="PANTHER" id="PTHR30055:SF234">
    <property type="entry name" value="HTH-TYPE TRANSCRIPTIONAL REGULATOR BETI"/>
    <property type="match status" value="1"/>
</dbReference>
<keyword evidence="1" id="KW-0805">Transcription regulation</keyword>